<feature type="compositionally biased region" description="Basic and acidic residues" evidence="1">
    <location>
        <begin position="561"/>
        <end position="576"/>
    </location>
</feature>
<dbReference type="InterPro" id="IPR038948">
    <property type="entry name" value="POLR1D-like"/>
</dbReference>
<dbReference type="EMBL" id="OB793057">
    <property type="protein sequence ID" value="CAD7425890.1"/>
    <property type="molecule type" value="Genomic_DNA"/>
</dbReference>
<gene>
    <name evidence="2" type="ORF">TMSB3V08_LOCUS2792</name>
</gene>
<accession>A0A7R9E3W8</accession>
<dbReference type="PANTHER" id="PTHR34769:SF1">
    <property type="entry name" value="RNA POLYMERASE I AND III SUBUNIT D"/>
    <property type="match status" value="1"/>
</dbReference>
<dbReference type="AlphaFoldDB" id="A0A7R9E3W8"/>
<feature type="region of interest" description="Disordered" evidence="1">
    <location>
        <begin position="634"/>
        <end position="656"/>
    </location>
</feature>
<proteinExistence type="predicted"/>
<name>A0A7R9E3W8_9NEOP</name>
<dbReference type="PANTHER" id="PTHR34769">
    <property type="entry name" value="RCG42593, ISOFORM CRA_A"/>
    <property type="match status" value="1"/>
</dbReference>
<organism evidence="2">
    <name type="scientific">Timema monikensis</name>
    <dbReference type="NCBI Taxonomy" id="170555"/>
    <lineage>
        <taxon>Eukaryota</taxon>
        <taxon>Metazoa</taxon>
        <taxon>Ecdysozoa</taxon>
        <taxon>Arthropoda</taxon>
        <taxon>Hexapoda</taxon>
        <taxon>Insecta</taxon>
        <taxon>Pterygota</taxon>
        <taxon>Neoptera</taxon>
        <taxon>Polyneoptera</taxon>
        <taxon>Phasmatodea</taxon>
        <taxon>Timematodea</taxon>
        <taxon>Timematoidea</taxon>
        <taxon>Timematidae</taxon>
        <taxon>Timema</taxon>
    </lineage>
</organism>
<evidence type="ECO:0000256" key="1">
    <source>
        <dbReference type="SAM" id="MobiDB-lite"/>
    </source>
</evidence>
<reference evidence="2" key="1">
    <citation type="submission" date="2020-11" db="EMBL/GenBank/DDBJ databases">
        <authorList>
            <person name="Tran Van P."/>
        </authorList>
    </citation>
    <scope>NUCLEOTIDE SEQUENCE</scope>
</reference>
<sequence length="656" mass="72932">MQRTPVAPVEVDLQTRKLTSFNIYRGISLVKCHSDTSHECSTTEPSQGSSPANGYSSLIIVKAESVIDVSPMASLVLTDSSQLTADGFKKLPDQIMYPYAEPYDLQKHDTTVRGNSPNLLVTDNTRVAPLPALTAAILNDIKPPDSSVLKIVPHLDEMREPLQVDDDLRATDLSPRFKDRSLQHDHTGFENIVQRARPRFPFFCNREHTGVQGVAWGSGNSVVAHGSLSGFVWDCNTLNITSEATTGLVRESFTFALTLVTVCQMKDAYDPDGKWKSKRCGMALQPTKVSFHANKNRWITETVDGASYRTGITNLSLFFNVVNAPSERGARLCSWPSDCREKDRDIKVAIFTKPALRLFNTEPKLRYAHAQRKMAQDGRWKNCPASNRKKHSVTIGDYLRCLSQLFPGDPLALLPQLVQFELKGVVPHLESPGTDSSDYQTLPSPLTRRVLIKTCECVECQTSTGSGSGGISSGVGLAEEELLREAKRGAARASVSGPLGWVKCPLRPTNKRFLRNTILHTINNNSRHSSKTRKNQDLKNKSVLSSNSKTSVDSTKYKPNKRVEGHEKTNKNKVDKGSVFQTSSKLKNKYRPHITSNSPQNQHSHKTNHDKLKRLKHRGHPYFFLVKSSEALPAVPPSSDYKGVVNRGQAHLDQRD</sequence>
<protein>
    <submittedName>
        <fullName evidence="2">Uncharacterized protein</fullName>
    </submittedName>
</protein>
<feature type="region of interest" description="Disordered" evidence="1">
    <location>
        <begin position="520"/>
        <end position="610"/>
    </location>
</feature>
<feature type="compositionally biased region" description="Low complexity" evidence="1">
    <location>
        <begin position="541"/>
        <end position="554"/>
    </location>
</feature>
<evidence type="ECO:0000313" key="2">
    <source>
        <dbReference type="EMBL" id="CAD7425890.1"/>
    </source>
</evidence>